<proteinExistence type="inferred from homology"/>
<dbReference type="Gene3D" id="2.70.40.10">
    <property type="match status" value="1"/>
</dbReference>
<evidence type="ECO:0000259" key="6">
    <source>
        <dbReference type="Pfam" id="PF00692"/>
    </source>
</evidence>
<accession>A0A538S7X7</accession>
<evidence type="ECO:0000256" key="1">
    <source>
        <dbReference type="ARBA" id="ARBA00006581"/>
    </source>
</evidence>
<dbReference type="EC" id="3.6.1.23" evidence="2"/>
<dbReference type="Pfam" id="PF00692">
    <property type="entry name" value="dUTPase"/>
    <property type="match status" value="1"/>
</dbReference>
<comment type="catalytic activity">
    <reaction evidence="4">
        <text>dUTP + H2O = dUMP + diphosphate + H(+)</text>
        <dbReference type="Rhea" id="RHEA:10248"/>
        <dbReference type="ChEBI" id="CHEBI:15377"/>
        <dbReference type="ChEBI" id="CHEBI:15378"/>
        <dbReference type="ChEBI" id="CHEBI:33019"/>
        <dbReference type="ChEBI" id="CHEBI:61555"/>
        <dbReference type="ChEBI" id="CHEBI:246422"/>
        <dbReference type="EC" id="3.6.1.23"/>
    </reaction>
</comment>
<dbReference type="GO" id="GO:0004170">
    <property type="term" value="F:dUTP diphosphatase activity"/>
    <property type="evidence" value="ECO:0007669"/>
    <property type="project" value="UniProtKB-EC"/>
</dbReference>
<dbReference type="EMBL" id="VBOR01000110">
    <property type="protein sequence ID" value="TMQ47465.1"/>
    <property type="molecule type" value="Genomic_DNA"/>
</dbReference>
<dbReference type="GO" id="GO:0000287">
    <property type="term" value="F:magnesium ion binding"/>
    <property type="evidence" value="ECO:0007669"/>
    <property type="project" value="InterPro"/>
</dbReference>
<dbReference type="PANTHER" id="PTHR11241">
    <property type="entry name" value="DEOXYURIDINE 5'-TRIPHOSPHATE NUCLEOTIDOHYDROLASE"/>
    <property type="match status" value="1"/>
</dbReference>
<evidence type="ECO:0000313" key="7">
    <source>
        <dbReference type="EMBL" id="TMQ47465.1"/>
    </source>
</evidence>
<dbReference type="GO" id="GO:0006226">
    <property type="term" value="P:dUMP biosynthetic process"/>
    <property type="evidence" value="ECO:0007669"/>
    <property type="project" value="InterPro"/>
</dbReference>
<name>A0A538S7X7_UNCEI</name>
<gene>
    <name evidence="7" type="ORF">E6K71_09875</name>
</gene>
<reference evidence="7 8" key="1">
    <citation type="journal article" date="2019" name="Nat. Microbiol.">
        <title>Mediterranean grassland soil C-N compound turnover is dependent on rainfall and depth, and is mediated by genomically divergent microorganisms.</title>
        <authorList>
            <person name="Diamond S."/>
            <person name="Andeer P.F."/>
            <person name="Li Z."/>
            <person name="Crits-Christoph A."/>
            <person name="Burstein D."/>
            <person name="Anantharaman K."/>
            <person name="Lane K.R."/>
            <person name="Thomas B.C."/>
            <person name="Pan C."/>
            <person name="Northen T.R."/>
            <person name="Banfield J.F."/>
        </authorList>
    </citation>
    <scope>NUCLEOTIDE SEQUENCE [LARGE SCALE GENOMIC DNA]</scope>
    <source>
        <strain evidence="7">WS_1</strain>
    </source>
</reference>
<comment type="similarity">
    <text evidence="1">Belongs to the dUTPase family.</text>
</comment>
<feature type="domain" description="dUTPase-like" evidence="6">
    <location>
        <begin position="65"/>
        <end position="113"/>
    </location>
</feature>
<comment type="caution">
    <text evidence="7">The sequence shown here is derived from an EMBL/GenBank/DDBJ whole genome shotgun (WGS) entry which is preliminary data.</text>
</comment>
<evidence type="ECO:0000256" key="4">
    <source>
        <dbReference type="ARBA" id="ARBA00047686"/>
    </source>
</evidence>
<dbReference type="InterPro" id="IPR008181">
    <property type="entry name" value="dUTPase"/>
</dbReference>
<dbReference type="InterPro" id="IPR036157">
    <property type="entry name" value="dUTPase-like_sf"/>
</dbReference>
<dbReference type="GO" id="GO:0046081">
    <property type="term" value="P:dUTP catabolic process"/>
    <property type="evidence" value="ECO:0007669"/>
    <property type="project" value="InterPro"/>
</dbReference>
<evidence type="ECO:0000313" key="8">
    <source>
        <dbReference type="Proteomes" id="UP000316292"/>
    </source>
</evidence>
<evidence type="ECO:0000256" key="3">
    <source>
        <dbReference type="ARBA" id="ARBA00023080"/>
    </source>
</evidence>
<dbReference type="Proteomes" id="UP000316292">
    <property type="component" value="Unassembled WGS sequence"/>
</dbReference>
<feature type="region of interest" description="Disordered" evidence="5">
    <location>
        <begin position="1"/>
        <end position="23"/>
    </location>
</feature>
<evidence type="ECO:0000256" key="2">
    <source>
        <dbReference type="ARBA" id="ARBA00012379"/>
    </source>
</evidence>
<dbReference type="PANTHER" id="PTHR11241:SF0">
    <property type="entry name" value="DEOXYURIDINE 5'-TRIPHOSPHATE NUCLEOTIDOHYDROLASE"/>
    <property type="match status" value="1"/>
</dbReference>
<protein>
    <recommendedName>
        <fullName evidence="2">dUTP diphosphatase</fullName>
        <ecNumber evidence="2">3.6.1.23</ecNumber>
    </recommendedName>
</protein>
<sequence>MSERSPLAESRGSALAQAPGPAPVPVRYSLDPHAFAPPAYQTEHAAGLDVYAAVTDPLTIPPGTVNFGTEPYVVHRGDRVAQLVFAQVARVSLAAAADLSETARGDGGFGHSGR</sequence>
<dbReference type="SUPFAM" id="SSF51283">
    <property type="entry name" value="dUTPase-like"/>
    <property type="match status" value="1"/>
</dbReference>
<keyword evidence="3" id="KW-0546">Nucleotide metabolism</keyword>
<organism evidence="7 8">
    <name type="scientific">Eiseniibacteriota bacterium</name>
    <dbReference type="NCBI Taxonomy" id="2212470"/>
    <lineage>
        <taxon>Bacteria</taxon>
        <taxon>Candidatus Eiseniibacteriota</taxon>
    </lineage>
</organism>
<evidence type="ECO:0000256" key="5">
    <source>
        <dbReference type="SAM" id="MobiDB-lite"/>
    </source>
</evidence>
<dbReference type="AlphaFoldDB" id="A0A538S7X7"/>
<dbReference type="InterPro" id="IPR029054">
    <property type="entry name" value="dUTPase-like"/>
</dbReference>